<proteinExistence type="predicted"/>
<dbReference type="GO" id="GO:0080041">
    <property type="term" value="F:ADP-ribose pyrophosphohydrolase activity"/>
    <property type="evidence" value="ECO:0007669"/>
    <property type="project" value="TreeGrafter"/>
</dbReference>
<dbReference type="CDD" id="cd03424">
    <property type="entry name" value="NUDIX_ADPRase_Nudt5_UGPPase_Nudt14"/>
    <property type="match status" value="1"/>
</dbReference>
<evidence type="ECO:0000256" key="2">
    <source>
        <dbReference type="ARBA" id="ARBA00022801"/>
    </source>
</evidence>
<dbReference type="GO" id="GO:0006753">
    <property type="term" value="P:nucleoside phosphate metabolic process"/>
    <property type="evidence" value="ECO:0007669"/>
    <property type="project" value="TreeGrafter"/>
</dbReference>
<comment type="cofactor">
    <cofactor evidence="1">
        <name>Mg(2+)</name>
        <dbReference type="ChEBI" id="CHEBI:18420"/>
    </cofactor>
</comment>
<dbReference type="PROSITE" id="PS51462">
    <property type="entry name" value="NUDIX"/>
    <property type="match status" value="1"/>
</dbReference>
<dbReference type="Pfam" id="PF00293">
    <property type="entry name" value="NUDIX"/>
    <property type="match status" value="1"/>
</dbReference>
<evidence type="ECO:0000259" key="3">
    <source>
        <dbReference type="PROSITE" id="PS51462"/>
    </source>
</evidence>
<protein>
    <recommendedName>
        <fullName evidence="3">Nudix hydrolase domain-containing protein</fullName>
    </recommendedName>
</protein>
<organism evidence="4">
    <name type="scientific">viral metagenome</name>
    <dbReference type="NCBI Taxonomy" id="1070528"/>
    <lineage>
        <taxon>unclassified sequences</taxon>
        <taxon>metagenomes</taxon>
        <taxon>organismal metagenomes</taxon>
    </lineage>
</organism>
<evidence type="ECO:0000313" key="4">
    <source>
        <dbReference type="EMBL" id="QHU10444.1"/>
    </source>
</evidence>
<keyword evidence="2" id="KW-0378">Hydrolase</keyword>
<sequence length="260" mass="29270">MTSVTVYDINVFTNNDDIQSQLSTIVKAPKFLNYVSRLDKNILDITGLRIDGVKWFCNPSSPDPNKLGFLYMELLATDKRNGKPTPGIVFLRGDAVAVYLRVIVERQKYVVLTRQMRTPVGKLVEEIPAGMMDEKSCFAGVAMKEIYEETGLKPPSMNSLIPLGSITPSAGGCDEKIKLYFWETNVSKDIVEKMKSKIFGAVDENESIQLVFVPVEEYENKLSIIGDVKAICAHHFAKEKGLLNDTCIKVSKCCWWFYTF</sequence>
<reference evidence="4" key="1">
    <citation type="journal article" date="2020" name="Nature">
        <title>Giant virus diversity and host interactions through global metagenomics.</title>
        <authorList>
            <person name="Schulz F."/>
            <person name="Roux S."/>
            <person name="Paez-Espino D."/>
            <person name="Jungbluth S."/>
            <person name="Walsh D.A."/>
            <person name="Denef V.J."/>
            <person name="McMahon K.D."/>
            <person name="Konstantinidis K.T."/>
            <person name="Eloe-Fadrosh E.A."/>
            <person name="Kyrpides N.C."/>
            <person name="Woyke T."/>
        </authorList>
    </citation>
    <scope>NUCLEOTIDE SEQUENCE</scope>
    <source>
        <strain evidence="4">GVMAG-S-1101164-67</strain>
    </source>
</reference>
<dbReference type="EMBL" id="MN740756">
    <property type="protein sequence ID" value="QHU10444.1"/>
    <property type="molecule type" value="Genomic_DNA"/>
</dbReference>
<dbReference type="SUPFAM" id="SSF55811">
    <property type="entry name" value="Nudix"/>
    <property type="match status" value="1"/>
</dbReference>
<dbReference type="PANTHER" id="PTHR11839">
    <property type="entry name" value="UDP/ADP-SUGAR PYROPHOSPHATASE"/>
    <property type="match status" value="1"/>
</dbReference>
<dbReference type="GO" id="GO:0080042">
    <property type="term" value="F:ADP-glucose pyrophosphohydrolase activity"/>
    <property type="evidence" value="ECO:0007669"/>
    <property type="project" value="TreeGrafter"/>
</dbReference>
<evidence type="ECO:0000256" key="1">
    <source>
        <dbReference type="ARBA" id="ARBA00001946"/>
    </source>
</evidence>
<dbReference type="Gene3D" id="3.90.79.10">
    <property type="entry name" value="Nucleoside Triphosphate Pyrophosphohydrolase"/>
    <property type="match status" value="1"/>
</dbReference>
<dbReference type="AlphaFoldDB" id="A0A6C0K309"/>
<feature type="domain" description="Nudix hydrolase" evidence="3">
    <location>
        <begin position="91"/>
        <end position="238"/>
    </location>
</feature>
<accession>A0A6C0K309</accession>
<dbReference type="GO" id="GO:0019693">
    <property type="term" value="P:ribose phosphate metabolic process"/>
    <property type="evidence" value="ECO:0007669"/>
    <property type="project" value="TreeGrafter"/>
</dbReference>
<dbReference type="InterPro" id="IPR000086">
    <property type="entry name" value="NUDIX_hydrolase_dom"/>
</dbReference>
<dbReference type="InterPro" id="IPR015797">
    <property type="entry name" value="NUDIX_hydrolase-like_dom_sf"/>
</dbReference>
<dbReference type="PANTHER" id="PTHR11839:SF18">
    <property type="entry name" value="NUDIX HYDROLASE DOMAIN-CONTAINING PROTEIN"/>
    <property type="match status" value="1"/>
</dbReference>
<name>A0A6C0K309_9ZZZZ</name>